<dbReference type="Gene3D" id="3.40.50.1950">
    <property type="entry name" value="Flavin prenyltransferase-like"/>
    <property type="match status" value="1"/>
</dbReference>
<dbReference type="GO" id="GO:0010181">
    <property type="term" value="F:FMN binding"/>
    <property type="evidence" value="ECO:0007669"/>
    <property type="project" value="TreeGrafter"/>
</dbReference>
<evidence type="ECO:0000259" key="1">
    <source>
        <dbReference type="Pfam" id="PF02441"/>
    </source>
</evidence>
<dbReference type="EMBL" id="CP032549">
    <property type="protein sequence ID" value="QIV87071.1"/>
    <property type="molecule type" value="Genomic_DNA"/>
</dbReference>
<dbReference type="InterPro" id="IPR003382">
    <property type="entry name" value="Flavoprotein"/>
</dbReference>
<dbReference type="Pfam" id="PF02441">
    <property type="entry name" value="Flavoprotein"/>
    <property type="match status" value="1"/>
</dbReference>
<dbReference type="GO" id="GO:0004633">
    <property type="term" value="F:phosphopantothenoylcysteine decarboxylase activity"/>
    <property type="evidence" value="ECO:0007669"/>
    <property type="project" value="TreeGrafter"/>
</dbReference>
<proteinExistence type="predicted"/>
<sequence length="210" mass="22865">MTTAHSTMPAQALDLSLDGFGYRKVALVLTGSAATQVMPFWLDWILAAAPHTQFRIIMRDSASRFITRHSLETRLRARVHSDHWEDEVIAEHVELAEWADLILIYPATLDYASRLASGITDSPSLLAALSTSAPVCIAPALPPRALSNPLVTNILDVLRAPKNFVVIDPVPGPSESSDIAQAWVPPPFPAVLRRLETLRVAGTIGSTTDR</sequence>
<dbReference type="GO" id="GO:0015937">
    <property type="term" value="P:coenzyme A biosynthetic process"/>
    <property type="evidence" value="ECO:0007669"/>
    <property type="project" value="TreeGrafter"/>
</dbReference>
<protein>
    <submittedName>
        <fullName evidence="2">Flavoprotein</fullName>
    </submittedName>
</protein>
<evidence type="ECO:0000313" key="3">
    <source>
        <dbReference type="Proteomes" id="UP000502331"/>
    </source>
</evidence>
<name>A0A6H0SKI8_9MICC</name>
<keyword evidence="3" id="KW-1185">Reference proteome</keyword>
<dbReference type="Proteomes" id="UP000502331">
    <property type="component" value="Chromosome"/>
</dbReference>
<dbReference type="SUPFAM" id="SSF52507">
    <property type="entry name" value="Homo-oligomeric flavin-containing Cys decarboxylases, HFCD"/>
    <property type="match status" value="1"/>
</dbReference>
<accession>A0A6H0SKI8</accession>
<dbReference type="GO" id="GO:0071513">
    <property type="term" value="C:phosphopantothenoylcysteine decarboxylase complex"/>
    <property type="evidence" value="ECO:0007669"/>
    <property type="project" value="TreeGrafter"/>
</dbReference>
<evidence type="ECO:0000313" key="2">
    <source>
        <dbReference type="EMBL" id="QIV87071.1"/>
    </source>
</evidence>
<reference evidence="2 3" key="1">
    <citation type="submission" date="2018-09" db="EMBL/GenBank/DDBJ databases">
        <title>Glutamicibacter mishrai S5-52T (LMG 29155T = KCTC 39846T).</title>
        <authorList>
            <person name="Das S.K."/>
        </authorList>
    </citation>
    <scope>NUCLEOTIDE SEQUENCE [LARGE SCALE GENOMIC DNA]</scope>
    <source>
        <strain evidence="2 3">S5-52</strain>
    </source>
</reference>
<dbReference type="InterPro" id="IPR036551">
    <property type="entry name" value="Flavin_trans-like"/>
</dbReference>
<dbReference type="RefSeq" id="WP_061955675.1">
    <property type="nucleotide sequence ID" value="NZ_CP032549.1"/>
</dbReference>
<gene>
    <name evidence="2" type="ORF">D3791_07980</name>
</gene>
<feature type="domain" description="Flavoprotein" evidence="1">
    <location>
        <begin position="24"/>
        <end position="140"/>
    </location>
</feature>
<dbReference type="PANTHER" id="PTHR14359">
    <property type="entry name" value="HOMO-OLIGOMERIC FLAVIN CONTAINING CYS DECARBOXYLASE FAMILY"/>
    <property type="match status" value="1"/>
</dbReference>
<organism evidence="2 3">
    <name type="scientific">Glutamicibacter mishrai</name>
    <dbReference type="NCBI Taxonomy" id="1775880"/>
    <lineage>
        <taxon>Bacteria</taxon>
        <taxon>Bacillati</taxon>
        <taxon>Actinomycetota</taxon>
        <taxon>Actinomycetes</taxon>
        <taxon>Micrococcales</taxon>
        <taxon>Micrococcaceae</taxon>
        <taxon>Glutamicibacter</taxon>
    </lineage>
</organism>
<dbReference type="AlphaFoldDB" id="A0A6H0SKI8"/>
<dbReference type="PANTHER" id="PTHR14359:SF6">
    <property type="entry name" value="PHOSPHOPANTOTHENOYLCYSTEINE DECARBOXYLASE"/>
    <property type="match status" value="1"/>
</dbReference>